<keyword evidence="1" id="KW-0456">Lyase</keyword>
<dbReference type="InterPro" id="IPR013341">
    <property type="entry name" value="Mandelate_racemase_N_dom"/>
</dbReference>
<dbReference type="Pfam" id="PF02746">
    <property type="entry name" value="MR_MLE_N"/>
    <property type="match status" value="1"/>
</dbReference>
<dbReference type="InterPro" id="IPR013342">
    <property type="entry name" value="Mandelate_racemase_C"/>
</dbReference>
<dbReference type="Gene3D" id="3.20.20.120">
    <property type="entry name" value="Enolase-like C-terminal domain"/>
    <property type="match status" value="1"/>
</dbReference>
<dbReference type="SFLD" id="SFLDS00001">
    <property type="entry name" value="Enolase"/>
    <property type="match status" value="1"/>
</dbReference>
<keyword evidence="4" id="KW-1185">Reference proteome</keyword>
<dbReference type="EMBL" id="QKZN01000006">
    <property type="protein sequence ID" value="PZX26740.1"/>
    <property type="molecule type" value="Genomic_DNA"/>
</dbReference>
<proteinExistence type="predicted"/>
<dbReference type="SMART" id="SM00922">
    <property type="entry name" value="MR_MLE"/>
    <property type="match status" value="1"/>
</dbReference>
<gene>
    <name evidence="3" type="ORF">C7416_10626</name>
</gene>
<name>A0A2W7NV91_9BURK</name>
<dbReference type="InterPro" id="IPR034593">
    <property type="entry name" value="DgoD-like"/>
</dbReference>
<dbReference type="Gene3D" id="3.30.390.10">
    <property type="entry name" value="Enolase-like, N-terminal domain"/>
    <property type="match status" value="1"/>
</dbReference>
<organism evidence="3 4">
    <name type="scientific">Cupriavidus phytorum</name>
    <dbReference type="NCBI Taxonomy" id="3024399"/>
    <lineage>
        <taxon>Bacteria</taxon>
        <taxon>Pseudomonadati</taxon>
        <taxon>Pseudomonadota</taxon>
        <taxon>Betaproteobacteria</taxon>
        <taxon>Burkholderiales</taxon>
        <taxon>Burkholderiaceae</taxon>
        <taxon>Cupriavidus</taxon>
    </lineage>
</organism>
<reference evidence="3" key="1">
    <citation type="submission" date="2018-06" db="EMBL/GenBank/DDBJ databases">
        <title>Genomic Encyclopedia of Type Strains, Phase IV (KMG-V): Genome sequencing to study the core and pangenomes of soil and plant-associated prokaryotes.</title>
        <authorList>
            <person name="Whitman W."/>
        </authorList>
    </citation>
    <scope>NUCLEOTIDE SEQUENCE [LARGE SCALE GENOMIC DNA]</scope>
    <source>
        <strain evidence="3">MLR2-44</strain>
    </source>
</reference>
<dbReference type="InterPro" id="IPR029065">
    <property type="entry name" value="Enolase_C-like"/>
</dbReference>
<dbReference type="GO" id="GO:0009063">
    <property type="term" value="P:amino acid catabolic process"/>
    <property type="evidence" value="ECO:0007669"/>
    <property type="project" value="InterPro"/>
</dbReference>
<dbReference type="PANTHER" id="PTHR48080">
    <property type="entry name" value="D-GALACTONATE DEHYDRATASE-RELATED"/>
    <property type="match status" value="1"/>
</dbReference>
<evidence type="ECO:0000259" key="2">
    <source>
        <dbReference type="SMART" id="SM00922"/>
    </source>
</evidence>
<protein>
    <submittedName>
        <fullName evidence="3">L-alanine-DL-glutamate epimerase-like enolase superfamily enzyme</fullName>
    </submittedName>
</protein>
<dbReference type="PANTHER" id="PTHR48080:SF2">
    <property type="entry name" value="D-GALACTONATE DEHYDRATASE"/>
    <property type="match status" value="1"/>
</dbReference>
<dbReference type="AlphaFoldDB" id="A0A2W7NV91"/>
<dbReference type="SUPFAM" id="SSF51604">
    <property type="entry name" value="Enolase C-terminal domain-like"/>
    <property type="match status" value="1"/>
</dbReference>
<dbReference type="Pfam" id="PF13378">
    <property type="entry name" value="MR_MLE_C"/>
    <property type="match status" value="1"/>
</dbReference>
<dbReference type="GO" id="GO:0016829">
    <property type="term" value="F:lyase activity"/>
    <property type="evidence" value="ECO:0007669"/>
    <property type="project" value="UniProtKB-KW"/>
</dbReference>
<dbReference type="InterPro" id="IPR036849">
    <property type="entry name" value="Enolase-like_C_sf"/>
</dbReference>
<dbReference type="Proteomes" id="UP000249638">
    <property type="component" value="Unassembled WGS sequence"/>
</dbReference>
<dbReference type="PROSITE" id="PS00908">
    <property type="entry name" value="MR_MLE_1"/>
    <property type="match status" value="1"/>
</dbReference>
<evidence type="ECO:0000256" key="1">
    <source>
        <dbReference type="ARBA" id="ARBA00023239"/>
    </source>
</evidence>
<evidence type="ECO:0000313" key="4">
    <source>
        <dbReference type="Proteomes" id="UP000249638"/>
    </source>
</evidence>
<dbReference type="SFLD" id="SFLDG00179">
    <property type="entry name" value="mandelate_racemase"/>
    <property type="match status" value="1"/>
</dbReference>
<dbReference type="InterPro" id="IPR018110">
    <property type="entry name" value="Mandel_Rmase/mucon_lact_enz_CS"/>
</dbReference>
<dbReference type="CDD" id="cd03316">
    <property type="entry name" value="MR_like"/>
    <property type="match status" value="1"/>
</dbReference>
<sequence length="397" mass="42870">MKITKIEVLEAELSGQGGIASWHHVFARVHTDEGVTGLGEVGMAYGTGAQAAGPMVLALGQRFVLGHNAFSTESIWERMLRKSFWAEGGGPVVFGAMSALDAALWDIKGKALGLPVHRLLGADTPAPLRCYASQLQFDWAGETVNLVDPARYREAAVRAREEGYDCVKVDPLMIAPDGSRAARLRGILTPEQRKMLRARMEAVRDGIGPDADIILELHSFTSTAGALQAAETLKDLGILFMEEPTHYNGAHAHNRAARKSPVPVAAGERLYTRWGFLPYLEAGSIDMIQPDVGLVGGISEACKIAHLAHTFDVGVQAHVCGSPLATAIALQFEAAIPNFEIHEHHTYALKACNRDLFIEDLQPQGGRFHVPTAPGLGMTLAPEAERRMVTTFVELGD</sequence>
<dbReference type="InterPro" id="IPR029017">
    <property type="entry name" value="Enolase-like_N"/>
</dbReference>
<feature type="domain" description="Mandelate racemase/muconate lactonizing enzyme C-terminal" evidence="2">
    <location>
        <begin position="149"/>
        <end position="263"/>
    </location>
</feature>
<evidence type="ECO:0000313" key="3">
    <source>
        <dbReference type="EMBL" id="PZX26740.1"/>
    </source>
</evidence>
<dbReference type="SUPFAM" id="SSF54826">
    <property type="entry name" value="Enolase N-terminal domain-like"/>
    <property type="match status" value="1"/>
</dbReference>
<accession>A0A2W7NV91</accession>
<comment type="caution">
    <text evidence="3">The sequence shown here is derived from an EMBL/GenBank/DDBJ whole genome shotgun (WGS) entry which is preliminary data.</text>
</comment>